<dbReference type="EMBL" id="BMAO01026773">
    <property type="protein sequence ID" value="GFR12370.1"/>
    <property type="molecule type" value="Genomic_DNA"/>
</dbReference>
<evidence type="ECO:0000313" key="3">
    <source>
        <dbReference type="Proteomes" id="UP000887116"/>
    </source>
</evidence>
<name>A0A8X6LJR5_TRICU</name>
<evidence type="ECO:0000256" key="1">
    <source>
        <dbReference type="SAM" id="MobiDB-lite"/>
    </source>
</evidence>
<protein>
    <submittedName>
        <fullName evidence="2">Uncharacterized protein</fullName>
    </submittedName>
</protein>
<gene>
    <name evidence="2" type="ORF">TNCT_167071</name>
</gene>
<dbReference type="Proteomes" id="UP000887116">
    <property type="component" value="Unassembled WGS sequence"/>
</dbReference>
<keyword evidence="3" id="KW-1185">Reference proteome</keyword>
<evidence type="ECO:0000313" key="2">
    <source>
        <dbReference type="EMBL" id="GFR12370.1"/>
    </source>
</evidence>
<accession>A0A8X6LJR5</accession>
<organism evidence="2 3">
    <name type="scientific">Trichonephila clavata</name>
    <name type="common">Joro spider</name>
    <name type="synonym">Nephila clavata</name>
    <dbReference type="NCBI Taxonomy" id="2740835"/>
    <lineage>
        <taxon>Eukaryota</taxon>
        <taxon>Metazoa</taxon>
        <taxon>Ecdysozoa</taxon>
        <taxon>Arthropoda</taxon>
        <taxon>Chelicerata</taxon>
        <taxon>Arachnida</taxon>
        <taxon>Araneae</taxon>
        <taxon>Araneomorphae</taxon>
        <taxon>Entelegynae</taxon>
        <taxon>Araneoidea</taxon>
        <taxon>Nephilidae</taxon>
        <taxon>Trichonephila</taxon>
    </lineage>
</organism>
<sequence>MQRVKIENGFWKDCVLCLRGIRWASEAAPQRGKSEARPSPGQLSGGQPMPNLTTDASEETERVLSQCSA</sequence>
<reference evidence="2" key="1">
    <citation type="submission" date="2020-07" db="EMBL/GenBank/DDBJ databases">
        <title>Multicomponent nature underlies the extraordinary mechanical properties of spider dragline silk.</title>
        <authorList>
            <person name="Kono N."/>
            <person name="Nakamura H."/>
            <person name="Mori M."/>
            <person name="Yoshida Y."/>
            <person name="Ohtoshi R."/>
            <person name="Malay A.D."/>
            <person name="Moran D.A.P."/>
            <person name="Tomita M."/>
            <person name="Numata K."/>
            <person name="Arakawa K."/>
        </authorList>
    </citation>
    <scope>NUCLEOTIDE SEQUENCE</scope>
</reference>
<comment type="caution">
    <text evidence="2">The sequence shown here is derived from an EMBL/GenBank/DDBJ whole genome shotgun (WGS) entry which is preliminary data.</text>
</comment>
<feature type="region of interest" description="Disordered" evidence="1">
    <location>
        <begin position="27"/>
        <end position="69"/>
    </location>
</feature>
<proteinExistence type="predicted"/>
<dbReference type="AlphaFoldDB" id="A0A8X6LJR5"/>